<comment type="subunit">
    <text evidence="4">Heterohexamer of two PFD-alpha type and four PFD-beta type subunits.</text>
</comment>
<organism evidence="6 7">
    <name type="scientific">Malassezia vespertilionis</name>
    <dbReference type="NCBI Taxonomy" id="2020962"/>
    <lineage>
        <taxon>Eukaryota</taxon>
        <taxon>Fungi</taxon>
        <taxon>Dikarya</taxon>
        <taxon>Basidiomycota</taxon>
        <taxon>Ustilaginomycotina</taxon>
        <taxon>Malasseziomycetes</taxon>
        <taxon>Malasseziales</taxon>
        <taxon>Malasseziaceae</taxon>
        <taxon>Malassezia</taxon>
    </lineage>
</organism>
<evidence type="ECO:0000313" key="7">
    <source>
        <dbReference type="Proteomes" id="UP000232875"/>
    </source>
</evidence>
<dbReference type="EMBL" id="KZ454995">
    <property type="protein sequence ID" value="PKI82413.1"/>
    <property type="molecule type" value="Genomic_DNA"/>
</dbReference>
<dbReference type="GO" id="GO:0051082">
    <property type="term" value="F:unfolded protein binding"/>
    <property type="evidence" value="ECO:0007669"/>
    <property type="project" value="InterPro"/>
</dbReference>
<name>A0A2N1J778_9BASI</name>
<reference evidence="6 7" key="1">
    <citation type="submission" date="2017-10" db="EMBL/GenBank/DDBJ databases">
        <title>A novel species of cold-tolerant Malassezia isolated from bats.</title>
        <authorList>
            <person name="Lorch J.M."/>
            <person name="Palmer J.M."/>
            <person name="Vanderwolf K.J."/>
            <person name="Schmidt K.Z."/>
            <person name="Verant M.L."/>
            <person name="Weller T.J."/>
            <person name="Blehert D.S."/>
        </authorList>
    </citation>
    <scope>NUCLEOTIDE SEQUENCE [LARGE SCALE GENOMIC DNA]</scope>
    <source>
        <strain evidence="6 7">NWHC:44797-103</strain>
    </source>
</reference>
<comment type="function">
    <text evidence="3 4">Binds specifically to cytosolic chaperonin (c-CPN) and transfers target proteins to it. Binds to nascent polypeptide chain and promotes folding in an environment in which there are many competing pathways for nonnative proteins.</text>
</comment>
<dbReference type="CDD" id="cd23165">
    <property type="entry name" value="Prefoldin_4"/>
    <property type="match status" value="1"/>
</dbReference>
<keyword evidence="7" id="KW-1185">Reference proteome</keyword>
<dbReference type="InterPro" id="IPR016661">
    <property type="entry name" value="PFDN4"/>
</dbReference>
<dbReference type="PANTHER" id="PTHR21100:SF9">
    <property type="entry name" value="PREFOLDIN SUBUNIT 4"/>
    <property type="match status" value="1"/>
</dbReference>
<comment type="similarity">
    <text evidence="1 4">Belongs to the prefoldin subunit beta family.</text>
</comment>
<dbReference type="STRING" id="2020962.A0A2N1J778"/>
<protein>
    <recommendedName>
        <fullName evidence="4">Prefoldin subunit 4</fullName>
    </recommendedName>
</protein>
<dbReference type="PIRSF" id="PIRSF016477">
    <property type="entry name" value="Prefoldin_subunit_4"/>
    <property type="match status" value="1"/>
</dbReference>
<evidence type="ECO:0000256" key="3">
    <source>
        <dbReference type="ARBA" id="ARBA00024667"/>
    </source>
</evidence>
<evidence type="ECO:0000256" key="1">
    <source>
        <dbReference type="ARBA" id="ARBA00008045"/>
    </source>
</evidence>
<dbReference type="SUPFAM" id="SSF46579">
    <property type="entry name" value="Prefoldin"/>
    <property type="match status" value="1"/>
</dbReference>
<evidence type="ECO:0000256" key="5">
    <source>
        <dbReference type="SAM" id="Coils"/>
    </source>
</evidence>
<dbReference type="FunFam" id="1.10.287.370:FF:000005">
    <property type="entry name" value="Prefoldin subunit 4"/>
    <property type="match status" value="1"/>
</dbReference>
<evidence type="ECO:0000313" key="6">
    <source>
        <dbReference type="EMBL" id="PKI82413.1"/>
    </source>
</evidence>
<dbReference type="AlphaFoldDB" id="A0A2N1J778"/>
<dbReference type="GO" id="GO:0016272">
    <property type="term" value="C:prefoldin complex"/>
    <property type="evidence" value="ECO:0007669"/>
    <property type="project" value="UniProtKB-UniRule"/>
</dbReference>
<keyword evidence="5" id="KW-0175">Coiled coil</keyword>
<dbReference type="GO" id="GO:0006457">
    <property type="term" value="P:protein folding"/>
    <property type="evidence" value="ECO:0007669"/>
    <property type="project" value="UniProtKB-UniRule"/>
</dbReference>
<dbReference type="GO" id="GO:0005737">
    <property type="term" value="C:cytoplasm"/>
    <property type="evidence" value="ECO:0007669"/>
    <property type="project" value="TreeGrafter"/>
</dbReference>
<dbReference type="Pfam" id="PF01920">
    <property type="entry name" value="Prefoldin_2"/>
    <property type="match status" value="1"/>
</dbReference>
<feature type="coiled-coil region" evidence="5">
    <location>
        <begin position="22"/>
        <end position="52"/>
    </location>
</feature>
<evidence type="ECO:0000256" key="4">
    <source>
        <dbReference type="PIRNR" id="PIRNR016477"/>
    </source>
</evidence>
<evidence type="ECO:0000256" key="2">
    <source>
        <dbReference type="ARBA" id="ARBA00023186"/>
    </source>
</evidence>
<sequence length="118" mass="13703">MLTVTWEDQERINKFSRLHAALADVEEEMQVRRTEREELEDLGLEIELLDDDTVLYRIGEAYIHMAREEATAQMELDTERANADIARLKASVEDCEAQMKELKVALYAKFGSNINLER</sequence>
<dbReference type="Proteomes" id="UP000232875">
    <property type="component" value="Unassembled WGS sequence"/>
</dbReference>
<dbReference type="InterPro" id="IPR009053">
    <property type="entry name" value="Prefoldin"/>
</dbReference>
<dbReference type="Gene3D" id="1.10.287.370">
    <property type="match status" value="1"/>
</dbReference>
<gene>
    <name evidence="6" type="ORF">MVES_003608</name>
</gene>
<accession>A0A2N1J778</accession>
<feature type="coiled-coil region" evidence="5">
    <location>
        <begin position="78"/>
        <end position="105"/>
    </location>
</feature>
<keyword evidence="2 4" id="KW-0143">Chaperone</keyword>
<dbReference type="PANTHER" id="PTHR21100">
    <property type="entry name" value="PREFOLDIN SUBUNIT 4"/>
    <property type="match status" value="1"/>
</dbReference>
<dbReference type="OrthoDB" id="10250441at2759"/>
<dbReference type="InterPro" id="IPR002777">
    <property type="entry name" value="PFD_beta-like"/>
</dbReference>
<proteinExistence type="inferred from homology"/>